<evidence type="ECO:0000313" key="2">
    <source>
        <dbReference type="Proteomes" id="UP001611415"/>
    </source>
</evidence>
<comment type="caution">
    <text evidence="1">The sequence shown here is derived from an EMBL/GenBank/DDBJ whole genome shotgun (WGS) entry which is preliminary data.</text>
</comment>
<dbReference type="EMBL" id="JBIRYO010000031">
    <property type="protein sequence ID" value="MFI2477953.1"/>
    <property type="molecule type" value="Genomic_DNA"/>
</dbReference>
<dbReference type="RefSeq" id="WP_357402809.1">
    <property type="nucleotide sequence ID" value="NZ_JBEYCD010000003.1"/>
</dbReference>
<reference evidence="1 2" key="1">
    <citation type="submission" date="2024-10" db="EMBL/GenBank/DDBJ databases">
        <title>The Natural Products Discovery Center: Release of the First 8490 Sequenced Strains for Exploring Actinobacteria Biosynthetic Diversity.</title>
        <authorList>
            <person name="Kalkreuter E."/>
            <person name="Kautsar S.A."/>
            <person name="Yang D."/>
            <person name="Bader C.D."/>
            <person name="Teijaro C.N."/>
            <person name="Fluegel L."/>
            <person name="Davis C.M."/>
            <person name="Simpson J.R."/>
            <person name="Lauterbach L."/>
            <person name="Steele A.D."/>
            <person name="Gui C."/>
            <person name="Meng S."/>
            <person name="Li G."/>
            <person name="Viehrig K."/>
            <person name="Ye F."/>
            <person name="Su P."/>
            <person name="Kiefer A.F."/>
            <person name="Nichols A."/>
            <person name="Cepeda A.J."/>
            <person name="Yan W."/>
            <person name="Fan B."/>
            <person name="Jiang Y."/>
            <person name="Adhikari A."/>
            <person name="Zheng C.-J."/>
            <person name="Schuster L."/>
            <person name="Cowan T.M."/>
            <person name="Smanski M.J."/>
            <person name="Chevrette M.G."/>
            <person name="De Carvalho L.P.S."/>
            <person name="Shen B."/>
        </authorList>
    </citation>
    <scope>NUCLEOTIDE SEQUENCE [LARGE SCALE GENOMIC DNA]</scope>
    <source>
        <strain evidence="1 2">NPDC019275</strain>
    </source>
</reference>
<gene>
    <name evidence="1" type="ORF">ACH49W_31710</name>
</gene>
<name>A0ABW7X9Z3_9NOCA</name>
<sequence>MRALMRQDLACFPAGGGGGEEDASALTDQFDPNAGGGICLSMNSIQRGKEIEMSRHGAGGAFTRVWSRIAALFAAIGPCSSPWAFLELPPEDILLVDRMYSTTTSIM</sequence>
<evidence type="ECO:0000313" key="1">
    <source>
        <dbReference type="EMBL" id="MFI2477953.1"/>
    </source>
</evidence>
<organism evidence="1 2">
    <name type="scientific">Nocardia xishanensis</name>
    <dbReference type="NCBI Taxonomy" id="238964"/>
    <lineage>
        <taxon>Bacteria</taxon>
        <taxon>Bacillati</taxon>
        <taxon>Actinomycetota</taxon>
        <taxon>Actinomycetes</taxon>
        <taxon>Mycobacteriales</taxon>
        <taxon>Nocardiaceae</taxon>
        <taxon>Nocardia</taxon>
    </lineage>
</organism>
<dbReference type="Proteomes" id="UP001611415">
    <property type="component" value="Unassembled WGS sequence"/>
</dbReference>
<keyword evidence="2" id="KW-1185">Reference proteome</keyword>
<proteinExistence type="predicted"/>
<protein>
    <submittedName>
        <fullName evidence="1">Uncharacterized protein</fullName>
    </submittedName>
</protein>
<accession>A0ABW7X9Z3</accession>